<accession>A0ABN9TKG8</accession>
<comment type="caution">
    <text evidence="2">The sequence shown here is derived from an EMBL/GenBank/DDBJ whole genome shotgun (WGS) entry which is preliminary data.</text>
</comment>
<evidence type="ECO:0000313" key="3">
    <source>
        <dbReference type="Proteomes" id="UP001189429"/>
    </source>
</evidence>
<proteinExistence type="predicted"/>
<organism evidence="2 3">
    <name type="scientific">Prorocentrum cordatum</name>
    <dbReference type="NCBI Taxonomy" id="2364126"/>
    <lineage>
        <taxon>Eukaryota</taxon>
        <taxon>Sar</taxon>
        <taxon>Alveolata</taxon>
        <taxon>Dinophyceae</taxon>
        <taxon>Prorocentrales</taxon>
        <taxon>Prorocentraceae</taxon>
        <taxon>Prorocentrum</taxon>
    </lineage>
</organism>
<reference evidence="2" key="1">
    <citation type="submission" date="2023-10" db="EMBL/GenBank/DDBJ databases">
        <authorList>
            <person name="Chen Y."/>
            <person name="Shah S."/>
            <person name="Dougan E. K."/>
            <person name="Thang M."/>
            <person name="Chan C."/>
        </authorList>
    </citation>
    <scope>NUCLEOTIDE SEQUENCE [LARGE SCALE GENOMIC DNA]</scope>
</reference>
<feature type="region of interest" description="Disordered" evidence="1">
    <location>
        <begin position="36"/>
        <end position="63"/>
    </location>
</feature>
<evidence type="ECO:0000313" key="2">
    <source>
        <dbReference type="EMBL" id="CAK0846469.1"/>
    </source>
</evidence>
<sequence length="226" mass="24103">AIEAQATCRAVEVSQSAACGRKPASAPSTMLSQRTYLREGEAAPAQQRKGKGVRPDSEWLSSAPTRCPTSELLAFGEDQDANVHNETWGATALPRDGDEPALLETTLLQALRFGSGRPQMRSAMPASRVPPLRRLRSEAFWEQKAAAVRRPACSPWEAAVRQRRPCLDERDCFGPPAVATPAAEGTEGDGAGGSPKSWAGAISRELRRGARRPVAAAAPPQRSGPL</sequence>
<dbReference type="Proteomes" id="UP001189429">
    <property type="component" value="Unassembled WGS sequence"/>
</dbReference>
<name>A0ABN9TKG8_9DINO</name>
<dbReference type="EMBL" id="CAUYUJ010014825">
    <property type="protein sequence ID" value="CAK0846469.1"/>
    <property type="molecule type" value="Genomic_DNA"/>
</dbReference>
<feature type="compositionally biased region" description="Low complexity" evidence="1">
    <location>
        <begin position="212"/>
        <end position="226"/>
    </location>
</feature>
<feature type="region of interest" description="Disordered" evidence="1">
    <location>
        <begin position="177"/>
        <end position="226"/>
    </location>
</feature>
<gene>
    <name evidence="2" type="ORF">PCOR1329_LOCUS39949</name>
</gene>
<evidence type="ECO:0000256" key="1">
    <source>
        <dbReference type="SAM" id="MobiDB-lite"/>
    </source>
</evidence>
<protein>
    <submittedName>
        <fullName evidence="2">Uncharacterized protein</fullName>
    </submittedName>
</protein>
<feature type="non-terminal residue" evidence="2">
    <location>
        <position position="1"/>
    </location>
</feature>
<keyword evidence="3" id="KW-1185">Reference proteome</keyword>